<keyword evidence="4" id="KW-1003">Cell membrane</keyword>
<dbReference type="PANTHER" id="PTHR43166">
    <property type="entry name" value="AMINO ACID IMPORT ATP-BINDING PROTEIN"/>
    <property type="match status" value="1"/>
</dbReference>
<proteinExistence type="inferred from homology"/>
<organism evidence="9">
    <name type="scientific">Halomonas campaniensis</name>
    <dbReference type="NCBI Taxonomy" id="213554"/>
    <lineage>
        <taxon>Bacteria</taxon>
        <taxon>Pseudomonadati</taxon>
        <taxon>Pseudomonadota</taxon>
        <taxon>Gammaproteobacteria</taxon>
        <taxon>Oceanospirillales</taxon>
        <taxon>Halomonadaceae</taxon>
        <taxon>Halomonas</taxon>
    </lineage>
</organism>
<gene>
    <name evidence="9" type="ORF">DEO68_06035</name>
</gene>
<evidence type="ECO:0000313" key="9">
    <source>
        <dbReference type="EMBL" id="HCA01740.1"/>
    </source>
</evidence>
<evidence type="ECO:0000256" key="4">
    <source>
        <dbReference type="ARBA" id="ARBA00022475"/>
    </source>
</evidence>
<dbReference type="Gene3D" id="3.40.50.300">
    <property type="entry name" value="P-loop containing nucleotide triphosphate hydrolases"/>
    <property type="match status" value="1"/>
</dbReference>
<dbReference type="InterPro" id="IPR003593">
    <property type="entry name" value="AAA+_ATPase"/>
</dbReference>
<dbReference type="PROSITE" id="PS50893">
    <property type="entry name" value="ABC_TRANSPORTER_2"/>
    <property type="match status" value="1"/>
</dbReference>
<dbReference type="InterPro" id="IPR050086">
    <property type="entry name" value="MetN_ABC_transporter-like"/>
</dbReference>
<dbReference type="EMBL" id="DOTR01000032">
    <property type="protein sequence ID" value="HCA01740.1"/>
    <property type="molecule type" value="Genomic_DNA"/>
</dbReference>
<comment type="similarity">
    <text evidence="2">Belongs to the ABC transporter superfamily.</text>
</comment>
<dbReference type="InterPro" id="IPR027417">
    <property type="entry name" value="P-loop_NTPase"/>
</dbReference>
<evidence type="ECO:0000256" key="6">
    <source>
        <dbReference type="ARBA" id="ARBA00022840"/>
    </source>
</evidence>
<dbReference type="GO" id="GO:0016887">
    <property type="term" value="F:ATP hydrolysis activity"/>
    <property type="evidence" value="ECO:0007669"/>
    <property type="project" value="InterPro"/>
</dbReference>
<keyword evidence="3" id="KW-0813">Transport</keyword>
<keyword evidence="6 9" id="KW-0067">ATP-binding</keyword>
<dbReference type="SMART" id="SM00382">
    <property type="entry name" value="AAA"/>
    <property type="match status" value="1"/>
</dbReference>
<evidence type="ECO:0000256" key="7">
    <source>
        <dbReference type="ARBA" id="ARBA00023136"/>
    </source>
</evidence>
<evidence type="ECO:0000256" key="1">
    <source>
        <dbReference type="ARBA" id="ARBA00004417"/>
    </source>
</evidence>
<evidence type="ECO:0000256" key="3">
    <source>
        <dbReference type="ARBA" id="ARBA00022448"/>
    </source>
</evidence>
<dbReference type="InterPro" id="IPR003439">
    <property type="entry name" value="ABC_transporter-like_ATP-bd"/>
</dbReference>
<evidence type="ECO:0000259" key="8">
    <source>
        <dbReference type="PROSITE" id="PS50893"/>
    </source>
</evidence>
<comment type="caution">
    <text evidence="9">The sequence shown here is derived from an EMBL/GenBank/DDBJ whole genome shotgun (WGS) entry which is preliminary data.</text>
</comment>
<dbReference type="PANTHER" id="PTHR43166:SF9">
    <property type="entry name" value="GLUTAMATE_ASPARTATE IMPORT ATP-BINDING PROTEIN GLTL"/>
    <property type="match status" value="1"/>
</dbReference>
<keyword evidence="5" id="KW-0547">Nucleotide-binding</keyword>
<comment type="subcellular location">
    <subcellularLocation>
        <location evidence="1">Cell inner membrane</location>
        <topology evidence="1">Peripheral membrane protein</topology>
    </subcellularLocation>
</comment>
<protein>
    <submittedName>
        <fullName evidence="9">ABC transporter ATP-binding protein</fullName>
    </submittedName>
</protein>
<evidence type="ECO:0000256" key="2">
    <source>
        <dbReference type="ARBA" id="ARBA00005417"/>
    </source>
</evidence>
<sequence>MNASIFPPASFPQSLMTTVPTLHFEQVSFEHRGHRLLAPTTLTLSGCQRTLIMGPNGAGKSLLMRLAHGLLTPSSGHVSWQGEPPAQAMVFQRPVLLRRSAIDNLTYALAVSGVPRRQRKHMAQQALEKFGLVALAKRPARVLSGGEQQRLALARAWLLNPAVLFLDEPTSALDPAAIKAVEDAVNEFHQNGTRIIMTTHDLHQARRLADEVVFMYSGQVLEHTQAQDFFNTPASTQAGAFIRGELVW</sequence>
<name>A0A3D0KEN1_9GAMM</name>
<dbReference type="PROSITE" id="PS00211">
    <property type="entry name" value="ABC_TRANSPORTER_1"/>
    <property type="match status" value="1"/>
</dbReference>
<dbReference type="GO" id="GO:0005886">
    <property type="term" value="C:plasma membrane"/>
    <property type="evidence" value="ECO:0007669"/>
    <property type="project" value="UniProtKB-SubCell"/>
</dbReference>
<evidence type="ECO:0000256" key="5">
    <source>
        <dbReference type="ARBA" id="ARBA00022741"/>
    </source>
</evidence>
<accession>A0A3D0KEN1</accession>
<dbReference type="SUPFAM" id="SSF52540">
    <property type="entry name" value="P-loop containing nucleoside triphosphate hydrolases"/>
    <property type="match status" value="1"/>
</dbReference>
<keyword evidence="7" id="KW-0472">Membrane</keyword>
<dbReference type="GO" id="GO:0005524">
    <property type="term" value="F:ATP binding"/>
    <property type="evidence" value="ECO:0007669"/>
    <property type="project" value="UniProtKB-KW"/>
</dbReference>
<dbReference type="AlphaFoldDB" id="A0A3D0KEN1"/>
<dbReference type="InterPro" id="IPR017871">
    <property type="entry name" value="ABC_transporter-like_CS"/>
</dbReference>
<dbReference type="Pfam" id="PF00005">
    <property type="entry name" value="ABC_tran"/>
    <property type="match status" value="1"/>
</dbReference>
<feature type="domain" description="ABC transporter" evidence="8">
    <location>
        <begin position="22"/>
        <end position="242"/>
    </location>
</feature>
<reference evidence="9" key="1">
    <citation type="journal article" date="2018" name="Nat. Biotechnol.">
        <title>A standardized bacterial taxonomy based on genome phylogeny substantially revises the tree of life.</title>
        <authorList>
            <person name="Parks D.H."/>
            <person name="Chuvochina M."/>
            <person name="Waite D.W."/>
            <person name="Rinke C."/>
            <person name="Skarshewski A."/>
            <person name="Chaumeil P.A."/>
            <person name="Hugenholtz P."/>
        </authorList>
    </citation>
    <scope>NUCLEOTIDE SEQUENCE [LARGE SCALE GENOMIC DNA]</scope>
    <source>
        <strain evidence="9">UBA11284</strain>
    </source>
</reference>